<dbReference type="Proteomes" id="UP000177622">
    <property type="component" value="Unassembled WGS sequence"/>
</dbReference>
<evidence type="ECO:0000313" key="2">
    <source>
        <dbReference type="Proteomes" id="UP000177622"/>
    </source>
</evidence>
<proteinExistence type="predicted"/>
<reference evidence="1 2" key="1">
    <citation type="journal article" date="2016" name="Sci. Rep.">
        <title>Penicillium arizonense, a new, genome sequenced fungal species, reveals a high chemical diversity in secreted metabolites.</title>
        <authorList>
            <person name="Grijseels S."/>
            <person name="Nielsen J.C."/>
            <person name="Randelovic M."/>
            <person name="Nielsen J."/>
            <person name="Nielsen K.F."/>
            <person name="Workman M."/>
            <person name="Frisvad J.C."/>
        </authorList>
    </citation>
    <scope>NUCLEOTIDE SEQUENCE [LARGE SCALE GENOMIC DNA]</scope>
    <source>
        <strain evidence="1 2">CBS 141311</strain>
    </source>
</reference>
<dbReference type="AlphaFoldDB" id="A0A1F5L734"/>
<gene>
    <name evidence="1" type="ORF">PENARI_c024G08917</name>
</gene>
<organism evidence="1 2">
    <name type="scientific">Penicillium arizonense</name>
    <dbReference type="NCBI Taxonomy" id="1835702"/>
    <lineage>
        <taxon>Eukaryota</taxon>
        <taxon>Fungi</taxon>
        <taxon>Dikarya</taxon>
        <taxon>Ascomycota</taxon>
        <taxon>Pezizomycotina</taxon>
        <taxon>Eurotiomycetes</taxon>
        <taxon>Eurotiomycetidae</taxon>
        <taxon>Eurotiales</taxon>
        <taxon>Aspergillaceae</taxon>
        <taxon>Penicillium</taxon>
    </lineage>
</organism>
<sequence length="178" mass="20045">MDSVEVNNTIRETNTKKVFDVSWHGQPAVAKYFLNEKVTYEKIHENSPNGYPFFTSPYAAGKVYCSSKCPDGYILVITKVKGTSLGPRWTETSLKNKGFIYNQVQSAIKVLRAIGIAWADPSTHNILFHEDEHKPSVSVIDFELIQLCDEDVPIQPEMIIIFDQDAVQHSESSRYSGG</sequence>
<keyword evidence="2" id="KW-1185">Reference proteome</keyword>
<evidence type="ECO:0008006" key="3">
    <source>
        <dbReference type="Google" id="ProtNLM"/>
    </source>
</evidence>
<dbReference type="EMBL" id="LXJU01000024">
    <property type="protein sequence ID" value="OGE49002.1"/>
    <property type="molecule type" value="Genomic_DNA"/>
</dbReference>
<dbReference type="RefSeq" id="XP_022484456.1">
    <property type="nucleotide sequence ID" value="XM_022635714.1"/>
</dbReference>
<evidence type="ECO:0000313" key="1">
    <source>
        <dbReference type="EMBL" id="OGE49002.1"/>
    </source>
</evidence>
<accession>A0A1F5L734</accession>
<dbReference type="SUPFAM" id="SSF56112">
    <property type="entry name" value="Protein kinase-like (PK-like)"/>
    <property type="match status" value="1"/>
</dbReference>
<dbReference type="GeneID" id="34580448"/>
<comment type="caution">
    <text evidence="1">The sequence shown here is derived from an EMBL/GenBank/DDBJ whole genome shotgun (WGS) entry which is preliminary data.</text>
</comment>
<name>A0A1F5L734_PENAI</name>
<dbReference type="OrthoDB" id="2156052at2759"/>
<protein>
    <recommendedName>
        <fullName evidence="3">Protein kinase domain-containing protein</fullName>
    </recommendedName>
</protein>
<dbReference type="InterPro" id="IPR011009">
    <property type="entry name" value="Kinase-like_dom_sf"/>
</dbReference>